<protein>
    <submittedName>
        <fullName evidence="1">Uncharacterized protein</fullName>
    </submittedName>
</protein>
<gene>
    <name evidence="1" type="ORF">DW172_07300</name>
</gene>
<evidence type="ECO:0000313" key="1">
    <source>
        <dbReference type="EMBL" id="RHI23171.1"/>
    </source>
</evidence>
<dbReference type="RefSeq" id="WP_118257570.1">
    <property type="nucleotide sequence ID" value="NZ_QRKN01000004.1"/>
</dbReference>
<sequence>MKFEKEFAQLLFRNAVIFIDSAIGYINKGLDSYVNMLQAIVNLQFAMELAIKSSVVSYCGIRTVLVSKQSNLSDSEIEDLYSANKLKVREFDDIKNFTKGKKHLYNFERKEYQYMELFQKYRNCVLHSAYVFSEQERRDAEKDIMYALIHILGILMSGENTADRQFMQEYLNDSQYALLLKNPIYNQELYNFLKKEYEDLYTCPYCSTRTMTIDYKCARCFNVFSDRHFFGYVNCGYCGEEMVICDAVNIEYNNNYIRGYCLNCDNDTTVYKCPKCGQFINAELFDKTKCHEGFCSVFE</sequence>
<dbReference type="EMBL" id="QRKN01000004">
    <property type="protein sequence ID" value="RHI23171.1"/>
    <property type="molecule type" value="Genomic_DNA"/>
</dbReference>
<evidence type="ECO:0000313" key="2">
    <source>
        <dbReference type="Proteomes" id="UP000285865"/>
    </source>
</evidence>
<dbReference type="Proteomes" id="UP000285865">
    <property type="component" value="Unassembled WGS sequence"/>
</dbReference>
<name>A0A414ZLX8_9FIRM</name>
<proteinExistence type="predicted"/>
<reference evidence="1 2" key="1">
    <citation type="submission" date="2018-08" db="EMBL/GenBank/DDBJ databases">
        <title>A genome reference for cultivated species of the human gut microbiota.</title>
        <authorList>
            <person name="Zou Y."/>
            <person name="Xue W."/>
            <person name="Luo G."/>
        </authorList>
    </citation>
    <scope>NUCLEOTIDE SEQUENCE [LARGE SCALE GENOMIC DNA]</scope>
    <source>
        <strain evidence="1 2">AM16-11</strain>
    </source>
</reference>
<comment type="caution">
    <text evidence="1">The sequence shown here is derived from an EMBL/GenBank/DDBJ whole genome shotgun (WGS) entry which is preliminary data.</text>
</comment>
<dbReference type="AlphaFoldDB" id="A0A414ZLX8"/>
<accession>A0A414ZLX8</accession>
<organism evidence="1 2">
    <name type="scientific">Agathobacter rectalis</name>
    <dbReference type="NCBI Taxonomy" id="39491"/>
    <lineage>
        <taxon>Bacteria</taxon>
        <taxon>Bacillati</taxon>
        <taxon>Bacillota</taxon>
        <taxon>Clostridia</taxon>
        <taxon>Lachnospirales</taxon>
        <taxon>Lachnospiraceae</taxon>
        <taxon>Agathobacter</taxon>
    </lineage>
</organism>